<dbReference type="EMBL" id="WNKX01000017">
    <property type="protein sequence ID" value="MTW12903.1"/>
    <property type="molecule type" value="Genomic_DNA"/>
</dbReference>
<organism evidence="1 2">
    <name type="scientific">Massilia eburnea</name>
    <dbReference type="NCBI Taxonomy" id="1776165"/>
    <lineage>
        <taxon>Bacteria</taxon>
        <taxon>Pseudomonadati</taxon>
        <taxon>Pseudomonadota</taxon>
        <taxon>Betaproteobacteria</taxon>
        <taxon>Burkholderiales</taxon>
        <taxon>Oxalobacteraceae</taxon>
        <taxon>Telluria group</taxon>
        <taxon>Massilia</taxon>
    </lineage>
</organism>
<keyword evidence="2" id="KW-1185">Reference proteome</keyword>
<proteinExistence type="predicted"/>
<dbReference type="Proteomes" id="UP000472320">
    <property type="component" value="Unassembled WGS sequence"/>
</dbReference>
<evidence type="ECO:0000313" key="1">
    <source>
        <dbReference type="EMBL" id="MTW12903.1"/>
    </source>
</evidence>
<evidence type="ECO:0000313" key="2">
    <source>
        <dbReference type="Proteomes" id="UP000472320"/>
    </source>
</evidence>
<accession>A0A6L6QMU4</accession>
<reference evidence="1 2" key="1">
    <citation type="submission" date="2019-11" db="EMBL/GenBank/DDBJ databases">
        <title>Type strains purchased from KCTC, JCM and DSMZ.</title>
        <authorList>
            <person name="Lu H."/>
        </authorList>
    </citation>
    <scope>NUCLEOTIDE SEQUENCE [LARGE SCALE GENOMIC DNA]</scope>
    <source>
        <strain evidence="1 2">JCM 31587</strain>
    </source>
</reference>
<dbReference type="AlphaFoldDB" id="A0A6L6QMU4"/>
<gene>
    <name evidence="1" type="ORF">GM658_20050</name>
</gene>
<protein>
    <submittedName>
        <fullName evidence="1">Uncharacterized protein</fullName>
    </submittedName>
</protein>
<comment type="caution">
    <text evidence="1">The sequence shown here is derived from an EMBL/GenBank/DDBJ whole genome shotgun (WGS) entry which is preliminary data.</text>
</comment>
<sequence>MGMYAQVLAVGPYSASIADWLDYGPDTYKRTKEGAVITCVLFGISEGSTLSRRLAALLGVSDAWDFNQHLVRSESINFVGLREFTDEYPWYDHDAAKIEVLWKAGFTFRFRPEG</sequence>
<dbReference type="OrthoDB" id="9578990at2"/>
<dbReference type="RefSeq" id="WP_155455833.1">
    <property type="nucleotide sequence ID" value="NZ_WNKX01000017.1"/>
</dbReference>
<name>A0A6L6QMU4_9BURK</name>